<dbReference type="EMBL" id="MFEH01000001">
    <property type="protein sequence ID" value="OGE74318.1"/>
    <property type="molecule type" value="Genomic_DNA"/>
</dbReference>
<evidence type="ECO:0000313" key="3">
    <source>
        <dbReference type="Proteomes" id="UP000177610"/>
    </source>
</evidence>
<dbReference type="Gene3D" id="3.40.50.1000">
    <property type="entry name" value="HAD superfamily/HAD-like"/>
    <property type="match status" value="1"/>
</dbReference>
<protein>
    <submittedName>
        <fullName evidence="2">Uncharacterized protein</fullName>
    </submittedName>
</protein>
<evidence type="ECO:0000256" key="1">
    <source>
        <dbReference type="SAM" id="MobiDB-lite"/>
    </source>
</evidence>
<dbReference type="Proteomes" id="UP000177610">
    <property type="component" value="Unassembled WGS sequence"/>
</dbReference>
<dbReference type="InterPro" id="IPR023214">
    <property type="entry name" value="HAD_sf"/>
</dbReference>
<organism evidence="2 3">
    <name type="scientific">Candidatus Doudnabacteria bacterium RIFCSPHIGHO2_01_FULL_41_86</name>
    <dbReference type="NCBI Taxonomy" id="1817821"/>
    <lineage>
        <taxon>Bacteria</taxon>
        <taxon>Candidatus Doudnaibacteriota</taxon>
    </lineage>
</organism>
<proteinExistence type="predicted"/>
<feature type="region of interest" description="Disordered" evidence="1">
    <location>
        <begin position="1"/>
        <end position="30"/>
    </location>
</feature>
<feature type="compositionally biased region" description="Acidic residues" evidence="1">
    <location>
        <begin position="8"/>
        <end position="17"/>
    </location>
</feature>
<comment type="caution">
    <text evidence="2">The sequence shown here is derived from an EMBL/GenBank/DDBJ whole genome shotgun (WGS) entry which is preliminary data.</text>
</comment>
<evidence type="ECO:0000313" key="2">
    <source>
        <dbReference type="EMBL" id="OGE74318.1"/>
    </source>
</evidence>
<reference evidence="2 3" key="1">
    <citation type="journal article" date="2016" name="Nat. Commun.">
        <title>Thousands of microbial genomes shed light on interconnected biogeochemical processes in an aquifer system.</title>
        <authorList>
            <person name="Anantharaman K."/>
            <person name="Brown C.T."/>
            <person name="Hug L.A."/>
            <person name="Sharon I."/>
            <person name="Castelle C.J."/>
            <person name="Probst A.J."/>
            <person name="Thomas B.C."/>
            <person name="Singh A."/>
            <person name="Wilkins M.J."/>
            <person name="Karaoz U."/>
            <person name="Brodie E.L."/>
            <person name="Williams K.H."/>
            <person name="Hubbard S.S."/>
            <person name="Banfield J.F."/>
        </authorList>
    </citation>
    <scope>NUCLEOTIDE SEQUENCE [LARGE SCALE GENOMIC DNA]</scope>
</reference>
<name>A0A1F5N9R8_9BACT</name>
<accession>A0A1F5N9R8</accession>
<dbReference type="AlphaFoldDB" id="A0A1F5N9R8"/>
<dbReference type="STRING" id="1817821.A2717_02110"/>
<sequence length="290" mass="33415">MTARILEFEPEEEFENEIESRSTPHRQMPGYGEAVAEAAKYAREHGEPEIEELKKIREIVEANWWKSEKFEDRIDDLSKALDMDPALIRQAIVSAVTPECLVSISTEDSQEPLAKALKDKDFETYCLLRVLKEKGFDISVWTLGDEDWQREKFRLSGADKFIRPDHVFVAEGSKIDKLREILDKQDPSTHVYVVDDNPQRLSDALALRSEYESRAVQIHDYQIKIKDKNADATAFYQWILKEREKNPNPVLVMDFDQTIAETDGALSGQACENILRYKLAPPRVELRKAA</sequence>
<gene>
    <name evidence="2" type="ORF">A2717_02110</name>
</gene>